<keyword evidence="1" id="KW-0813">Transport</keyword>
<evidence type="ECO:0000256" key="7">
    <source>
        <dbReference type="ARBA" id="ARBA00023136"/>
    </source>
</evidence>
<dbReference type="PROSITE" id="PS00211">
    <property type="entry name" value="ABC_TRANSPORTER_1"/>
    <property type="match status" value="1"/>
</dbReference>
<keyword evidence="4 10" id="KW-0067">ATP-binding</keyword>
<accession>A0A261F178</accession>
<dbReference type="InterPro" id="IPR017871">
    <property type="entry name" value="ABC_transporter-like_CS"/>
</dbReference>
<dbReference type="SUPFAM" id="SSF52540">
    <property type="entry name" value="P-loop containing nucleoside triphosphate hydrolases"/>
    <property type="match status" value="1"/>
</dbReference>
<evidence type="ECO:0000259" key="9">
    <source>
        <dbReference type="PROSITE" id="PS50893"/>
    </source>
</evidence>
<reference evidence="10 11" key="1">
    <citation type="journal article" date="2017" name="BMC Genomics">
        <title>Comparative genomic and phylogenomic analyses of the Bifidobacteriaceae family.</title>
        <authorList>
            <person name="Lugli G.A."/>
            <person name="Milani C."/>
            <person name="Turroni F."/>
            <person name="Duranti S."/>
            <person name="Mancabelli L."/>
            <person name="Mangifesta M."/>
            <person name="Ferrario C."/>
            <person name="Modesto M."/>
            <person name="Mattarelli P."/>
            <person name="Jiri K."/>
            <person name="van Sinderen D."/>
            <person name="Ventura M."/>
        </authorList>
    </citation>
    <scope>NUCLEOTIDE SEQUENCE [LARGE SCALE GENOMIC DNA]</scope>
    <source>
        <strain evidence="10 11">DSM 24744</strain>
    </source>
</reference>
<dbReference type="SMART" id="SM00930">
    <property type="entry name" value="NIL"/>
    <property type="match status" value="1"/>
</dbReference>
<dbReference type="PANTHER" id="PTHR43166">
    <property type="entry name" value="AMINO ACID IMPORT ATP-BINDING PROTEIN"/>
    <property type="match status" value="1"/>
</dbReference>
<gene>
    <name evidence="10" type="ORF">PSSU_0497</name>
</gene>
<dbReference type="PROSITE" id="PS50893">
    <property type="entry name" value="ABC_TRANSPORTER_2"/>
    <property type="match status" value="1"/>
</dbReference>
<dbReference type="Gene3D" id="3.40.50.300">
    <property type="entry name" value="P-loop containing nucleotide triphosphate hydrolases"/>
    <property type="match status" value="1"/>
</dbReference>
<dbReference type="EMBL" id="MWWQ01000005">
    <property type="protein sequence ID" value="OZG52879.1"/>
    <property type="molecule type" value="Genomic_DNA"/>
</dbReference>
<dbReference type="SUPFAM" id="SSF55021">
    <property type="entry name" value="ACT-like"/>
    <property type="match status" value="1"/>
</dbReference>
<feature type="domain" description="ABC transporter" evidence="9">
    <location>
        <begin position="63"/>
        <end position="302"/>
    </location>
</feature>
<dbReference type="GO" id="GO:0005524">
    <property type="term" value="F:ATP binding"/>
    <property type="evidence" value="ECO:0007669"/>
    <property type="project" value="UniProtKB-KW"/>
</dbReference>
<keyword evidence="7" id="KW-0472">Membrane</keyword>
<keyword evidence="6" id="KW-0029">Amino-acid transport</keyword>
<keyword evidence="3" id="KW-0547">Nucleotide-binding</keyword>
<dbReference type="InterPro" id="IPR045865">
    <property type="entry name" value="ACT-like_dom_sf"/>
</dbReference>
<keyword evidence="11" id="KW-1185">Reference proteome</keyword>
<dbReference type="Proteomes" id="UP000216454">
    <property type="component" value="Unassembled WGS sequence"/>
</dbReference>
<keyword evidence="5" id="KW-1278">Translocase</keyword>
<evidence type="ECO:0000256" key="5">
    <source>
        <dbReference type="ARBA" id="ARBA00022967"/>
    </source>
</evidence>
<dbReference type="InterPro" id="IPR041701">
    <property type="entry name" value="MetN_ABC"/>
</dbReference>
<dbReference type="RefSeq" id="WP_094690803.1">
    <property type="nucleotide sequence ID" value="NZ_MWWQ01000005.1"/>
</dbReference>
<dbReference type="InterPro" id="IPR050086">
    <property type="entry name" value="MetN_ABC_transporter-like"/>
</dbReference>
<dbReference type="Gene3D" id="3.30.70.260">
    <property type="match status" value="1"/>
</dbReference>
<name>A0A261F178_9BIFI</name>
<feature type="compositionally biased region" description="Polar residues" evidence="8">
    <location>
        <begin position="9"/>
        <end position="30"/>
    </location>
</feature>
<dbReference type="CDD" id="cd03258">
    <property type="entry name" value="ABC_MetN_methionine_transporter"/>
    <property type="match status" value="1"/>
</dbReference>
<dbReference type="OrthoDB" id="4283894at2"/>
<comment type="caution">
    <text evidence="10">The sequence shown here is derived from an EMBL/GenBank/DDBJ whole genome shotgun (WGS) entry which is preliminary data.</text>
</comment>
<protein>
    <submittedName>
        <fullName evidence="10">D-methionine ABC transporter, ATP-binding protein</fullName>
    </submittedName>
</protein>
<proteinExistence type="predicted"/>
<dbReference type="GO" id="GO:0016887">
    <property type="term" value="F:ATP hydrolysis activity"/>
    <property type="evidence" value="ECO:0007669"/>
    <property type="project" value="InterPro"/>
</dbReference>
<evidence type="ECO:0000313" key="11">
    <source>
        <dbReference type="Proteomes" id="UP000216454"/>
    </source>
</evidence>
<feature type="region of interest" description="Disordered" evidence="8">
    <location>
        <begin position="1"/>
        <end position="55"/>
    </location>
</feature>
<evidence type="ECO:0000256" key="8">
    <source>
        <dbReference type="SAM" id="MobiDB-lite"/>
    </source>
</evidence>
<dbReference type="Pfam" id="PF09383">
    <property type="entry name" value="NIL"/>
    <property type="match status" value="1"/>
</dbReference>
<evidence type="ECO:0000256" key="4">
    <source>
        <dbReference type="ARBA" id="ARBA00022840"/>
    </source>
</evidence>
<evidence type="ECO:0000256" key="1">
    <source>
        <dbReference type="ARBA" id="ARBA00022448"/>
    </source>
</evidence>
<evidence type="ECO:0000256" key="6">
    <source>
        <dbReference type="ARBA" id="ARBA00022970"/>
    </source>
</evidence>
<evidence type="ECO:0000256" key="2">
    <source>
        <dbReference type="ARBA" id="ARBA00022475"/>
    </source>
</evidence>
<dbReference type="InterPro" id="IPR003439">
    <property type="entry name" value="ABC_transporter-like_ATP-bd"/>
</dbReference>
<dbReference type="GO" id="GO:0006865">
    <property type="term" value="P:amino acid transport"/>
    <property type="evidence" value="ECO:0007669"/>
    <property type="project" value="UniProtKB-KW"/>
</dbReference>
<dbReference type="SMART" id="SM00382">
    <property type="entry name" value="AAA"/>
    <property type="match status" value="1"/>
</dbReference>
<dbReference type="PANTHER" id="PTHR43166:SF30">
    <property type="entry name" value="METHIONINE IMPORT ATP-BINDING PROTEIN METN"/>
    <property type="match status" value="1"/>
</dbReference>
<organism evidence="10 11">
    <name type="scientific">Pseudoscardovia suis</name>
    <dbReference type="NCBI Taxonomy" id="987063"/>
    <lineage>
        <taxon>Bacteria</taxon>
        <taxon>Bacillati</taxon>
        <taxon>Actinomycetota</taxon>
        <taxon>Actinomycetes</taxon>
        <taxon>Bifidobacteriales</taxon>
        <taxon>Bifidobacteriaceae</taxon>
        <taxon>Pseudoscardovia</taxon>
    </lineage>
</organism>
<dbReference type="AlphaFoldDB" id="A0A261F178"/>
<keyword evidence="2" id="KW-1003">Cell membrane</keyword>
<dbReference type="Pfam" id="PF00005">
    <property type="entry name" value="ABC_tran"/>
    <property type="match status" value="1"/>
</dbReference>
<dbReference type="InterPro" id="IPR027417">
    <property type="entry name" value="P-loop_NTPase"/>
</dbReference>
<evidence type="ECO:0000313" key="10">
    <source>
        <dbReference type="EMBL" id="OZG52879.1"/>
    </source>
</evidence>
<dbReference type="InterPro" id="IPR018449">
    <property type="entry name" value="NIL_domain"/>
</dbReference>
<feature type="compositionally biased region" description="Low complexity" evidence="8">
    <location>
        <begin position="31"/>
        <end position="55"/>
    </location>
</feature>
<evidence type="ECO:0000256" key="3">
    <source>
        <dbReference type="ARBA" id="ARBA00022741"/>
    </source>
</evidence>
<dbReference type="InterPro" id="IPR003593">
    <property type="entry name" value="AAA+_ATPase"/>
</dbReference>
<sequence length="404" mass="42744">MTIAHTSAAADNSTVDNSTVDNSAADNSAVDNDTASNPTATTAASTPTTTDADRAAAAASDGIQIRGLKKIYVSDDGPKTALHDVSLDIAPGDVYGIIGLSGAGKSTLVRCINGLESYDAGSLTVQGKQVRDLHGKDLRDLRRGIGMIFQSFNLMPSRTAAGNIELALLDSGLSAQQRRERIAELLRLVGLADKADSYPSELSGGQKQRIAIARALANNPRILLSDEATSALDPATTKSILALLRRLHDELGITIVVITHQMSVIKEICSRVAVIDHGTICEEGRTFDVFANPRTPLTQAFVATTSSLGKVNDLLESGSPLVELRPGQTLLKMHYISKDVSEALVSHISRTFDIDLNIIVGDIDVIDDSPLGGLVVIADGAKDRVDAAVDYLRNRNIGIEVLAS</sequence>